<sequence length="121" mass="12765">MTRVLLVEDNAMNADALGRLLTRRGATVHHVAEGLAVSAAARAFAPQVILMDIGLPDIDGLEVTRRLKADPELSAIPVIALTAHATAQDEQLARDAGCCDYATKPVDVKGLQEKIGRLVGA</sequence>
<dbReference type="EMBL" id="FNCV01000006">
    <property type="protein sequence ID" value="SDH36992.1"/>
    <property type="molecule type" value="Genomic_DNA"/>
</dbReference>
<protein>
    <submittedName>
        <fullName evidence="4">Response regulator receiver domain-containing protein</fullName>
    </submittedName>
</protein>
<dbReference type="OrthoDB" id="9801602at2"/>
<dbReference type="Gene3D" id="3.40.50.2300">
    <property type="match status" value="1"/>
</dbReference>
<dbReference type="Pfam" id="PF00072">
    <property type="entry name" value="Response_reg"/>
    <property type="match status" value="1"/>
</dbReference>
<keyword evidence="1 2" id="KW-0597">Phosphoprotein</keyword>
<gene>
    <name evidence="4" type="ORF">SAMN05421742_106128</name>
</gene>
<dbReference type="AlphaFoldDB" id="A0A1G8BV09"/>
<accession>A0A1G8BV09</accession>
<keyword evidence="5" id="KW-1185">Reference proteome</keyword>
<dbReference type="PANTHER" id="PTHR45339:SF3">
    <property type="entry name" value="HISTIDINE KINASE"/>
    <property type="match status" value="1"/>
</dbReference>
<dbReference type="InterPro" id="IPR011006">
    <property type="entry name" value="CheY-like_superfamily"/>
</dbReference>
<dbReference type="PANTHER" id="PTHR45339">
    <property type="entry name" value="HYBRID SIGNAL TRANSDUCTION HISTIDINE KINASE J"/>
    <property type="match status" value="1"/>
</dbReference>
<dbReference type="SUPFAM" id="SSF52172">
    <property type="entry name" value="CheY-like"/>
    <property type="match status" value="1"/>
</dbReference>
<dbReference type="STRING" id="83401.SAMN05421742_106128"/>
<reference evidence="5" key="1">
    <citation type="submission" date="2016-10" db="EMBL/GenBank/DDBJ databases">
        <authorList>
            <person name="Varghese N."/>
            <person name="Submissions S."/>
        </authorList>
    </citation>
    <scope>NUCLEOTIDE SEQUENCE [LARGE SCALE GENOMIC DNA]</scope>
    <source>
        <strain evidence="5">930I</strain>
    </source>
</reference>
<dbReference type="Proteomes" id="UP000217076">
    <property type="component" value="Unassembled WGS sequence"/>
</dbReference>
<evidence type="ECO:0000313" key="5">
    <source>
        <dbReference type="Proteomes" id="UP000217076"/>
    </source>
</evidence>
<organism evidence="4 5">
    <name type="scientific">Roseospirillum parvum</name>
    <dbReference type="NCBI Taxonomy" id="83401"/>
    <lineage>
        <taxon>Bacteria</taxon>
        <taxon>Pseudomonadati</taxon>
        <taxon>Pseudomonadota</taxon>
        <taxon>Alphaproteobacteria</taxon>
        <taxon>Rhodospirillales</taxon>
        <taxon>Rhodospirillaceae</taxon>
        <taxon>Roseospirillum</taxon>
    </lineage>
</organism>
<dbReference type="GO" id="GO:0000160">
    <property type="term" value="P:phosphorelay signal transduction system"/>
    <property type="evidence" value="ECO:0007669"/>
    <property type="project" value="InterPro"/>
</dbReference>
<proteinExistence type="predicted"/>
<dbReference type="SMART" id="SM00448">
    <property type="entry name" value="REC"/>
    <property type="match status" value="1"/>
</dbReference>
<dbReference type="PROSITE" id="PS50110">
    <property type="entry name" value="RESPONSE_REGULATORY"/>
    <property type="match status" value="1"/>
</dbReference>
<dbReference type="InterPro" id="IPR001789">
    <property type="entry name" value="Sig_transdc_resp-reg_receiver"/>
</dbReference>
<evidence type="ECO:0000313" key="4">
    <source>
        <dbReference type="EMBL" id="SDH36992.1"/>
    </source>
</evidence>
<name>A0A1G8BV09_9PROT</name>
<dbReference type="RefSeq" id="WP_092619503.1">
    <property type="nucleotide sequence ID" value="NZ_FNCV01000006.1"/>
</dbReference>
<feature type="modified residue" description="4-aspartylphosphate" evidence="2">
    <location>
        <position position="52"/>
    </location>
</feature>
<evidence type="ECO:0000256" key="2">
    <source>
        <dbReference type="PROSITE-ProRule" id="PRU00169"/>
    </source>
</evidence>
<evidence type="ECO:0000256" key="1">
    <source>
        <dbReference type="ARBA" id="ARBA00022553"/>
    </source>
</evidence>
<evidence type="ECO:0000259" key="3">
    <source>
        <dbReference type="PROSITE" id="PS50110"/>
    </source>
</evidence>
<feature type="domain" description="Response regulatory" evidence="3">
    <location>
        <begin position="3"/>
        <end position="119"/>
    </location>
</feature>